<evidence type="ECO:0000313" key="15">
    <source>
        <dbReference type="RefSeq" id="XP_007538054.2"/>
    </source>
</evidence>
<keyword evidence="10 11" id="KW-0807">Transducer</keyword>
<evidence type="ECO:0000256" key="3">
    <source>
        <dbReference type="ARBA" id="ARBA00022475"/>
    </source>
</evidence>
<dbReference type="PRINTS" id="PR00245">
    <property type="entry name" value="OLFACTORYR"/>
</dbReference>
<dbReference type="InterPro" id="IPR000276">
    <property type="entry name" value="GPCR_Rhodpsn"/>
</dbReference>
<sequence length="321" mass="35683">MSEKLANVTVITEFLLLGFPGNQVLQRLCASVFFLVYLAALMGNLLIVTLTSLDQQLQTPMYFFLKNLSLIDICYISTTVPKCIMNTLTNSHSISFVGCASQVFLVIFFAGTEYALLLVMSYDRYAAICHPLHYEAIMNRGACVQMVTVAWLSGCVYGSIHVAGTFSVRFCGPNTVQQFFCDIPSLLTLACAGDQILEYLFIIASCCFAFVCFSLLVISYIYIFSTVLKIPSAQGRFKTLSTCLPHLTVVTLFLSSGFIAYLGSASKSPSSLNLYISILYSLLPPSLNPVIYSLRNRDMKLALAKICHEICHQTYKYLIYH</sequence>
<dbReference type="InterPro" id="IPR017452">
    <property type="entry name" value="GPCR_Rhodpsn_7TM"/>
</dbReference>
<feature type="transmembrane region" description="Helical" evidence="12">
    <location>
        <begin position="244"/>
        <end position="262"/>
    </location>
</feature>
<feature type="transmembrane region" description="Helical" evidence="12">
    <location>
        <begin position="199"/>
        <end position="223"/>
    </location>
</feature>
<evidence type="ECO:0000256" key="12">
    <source>
        <dbReference type="RuleBase" id="RU363047"/>
    </source>
</evidence>
<evidence type="ECO:0000256" key="11">
    <source>
        <dbReference type="RuleBase" id="RU000688"/>
    </source>
</evidence>
<comment type="function">
    <text evidence="1">Putative odorant or sperm cell receptor.</text>
</comment>
<dbReference type="PANTHER" id="PTHR26452">
    <property type="entry name" value="OLFACTORY RECEPTOR"/>
    <property type="match status" value="1"/>
</dbReference>
<dbReference type="Pfam" id="PF13853">
    <property type="entry name" value="7tm_4"/>
    <property type="match status" value="1"/>
</dbReference>
<dbReference type="STRING" id="9365.ENSEEUP00000002641"/>
<name>A0A1S3AP04_ERIEU</name>
<feature type="domain" description="G-protein coupled receptors family 1 profile" evidence="13">
    <location>
        <begin position="43"/>
        <end position="292"/>
    </location>
</feature>
<dbReference type="GO" id="GO:0005886">
    <property type="term" value="C:plasma membrane"/>
    <property type="evidence" value="ECO:0007669"/>
    <property type="project" value="UniProtKB-SubCell"/>
</dbReference>
<feature type="transmembrane region" description="Helical" evidence="12">
    <location>
        <begin position="32"/>
        <end position="53"/>
    </location>
</feature>
<dbReference type="GeneID" id="103127073"/>
<keyword evidence="7 11" id="KW-0297">G-protein coupled receptor</keyword>
<dbReference type="InterPro" id="IPR000725">
    <property type="entry name" value="Olfact_rcpt"/>
</dbReference>
<evidence type="ECO:0000256" key="10">
    <source>
        <dbReference type="ARBA" id="ARBA00023224"/>
    </source>
</evidence>
<accession>A0A1S3AP04</accession>
<keyword evidence="4 11" id="KW-0812">Transmembrane</keyword>
<reference evidence="15" key="1">
    <citation type="submission" date="2025-08" db="UniProtKB">
        <authorList>
            <consortium name="RefSeq"/>
        </authorList>
    </citation>
    <scope>IDENTIFICATION</scope>
</reference>
<dbReference type="CDD" id="cd15227">
    <property type="entry name" value="7tmA_OR14-like"/>
    <property type="match status" value="1"/>
</dbReference>
<feature type="transmembrane region" description="Helical" evidence="12">
    <location>
        <begin position="94"/>
        <end position="120"/>
    </location>
</feature>
<dbReference type="PRINTS" id="PR00237">
    <property type="entry name" value="GPCRRHODOPSN"/>
</dbReference>
<comment type="subcellular location">
    <subcellularLocation>
        <location evidence="2 12">Cell membrane</location>
        <topology evidence="2 12">Multi-pass membrane protein</topology>
    </subcellularLocation>
</comment>
<dbReference type="AlphaFoldDB" id="A0A1S3AP04"/>
<keyword evidence="9 11" id="KW-0675">Receptor</keyword>
<evidence type="ECO:0000256" key="8">
    <source>
        <dbReference type="ARBA" id="ARBA00023136"/>
    </source>
</evidence>
<dbReference type="InterPro" id="IPR050516">
    <property type="entry name" value="Olfactory_GPCR"/>
</dbReference>
<evidence type="ECO:0000256" key="4">
    <source>
        <dbReference type="ARBA" id="ARBA00022692"/>
    </source>
</evidence>
<dbReference type="GO" id="GO:0004930">
    <property type="term" value="F:G protein-coupled receptor activity"/>
    <property type="evidence" value="ECO:0007669"/>
    <property type="project" value="UniProtKB-KW"/>
</dbReference>
<keyword evidence="6 12" id="KW-1133">Transmembrane helix</keyword>
<evidence type="ECO:0000256" key="1">
    <source>
        <dbReference type="ARBA" id="ARBA00003929"/>
    </source>
</evidence>
<feature type="transmembrane region" description="Helical" evidence="12">
    <location>
        <begin position="274"/>
        <end position="294"/>
    </location>
</feature>
<evidence type="ECO:0000256" key="2">
    <source>
        <dbReference type="ARBA" id="ARBA00004651"/>
    </source>
</evidence>
<keyword evidence="5 12" id="KW-0552">Olfaction</keyword>
<evidence type="ECO:0000313" key="14">
    <source>
        <dbReference type="Proteomes" id="UP001652624"/>
    </source>
</evidence>
<dbReference type="GO" id="GO:0004984">
    <property type="term" value="F:olfactory receptor activity"/>
    <property type="evidence" value="ECO:0007669"/>
    <property type="project" value="InterPro"/>
</dbReference>
<organism evidence="14 15">
    <name type="scientific">Erinaceus europaeus</name>
    <name type="common">Western European hedgehog</name>
    <dbReference type="NCBI Taxonomy" id="9365"/>
    <lineage>
        <taxon>Eukaryota</taxon>
        <taxon>Metazoa</taxon>
        <taxon>Chordata</taxon>
        <taxon>Craniata</taxon>
        <taxon>Vertebrata</taxon>
        <taxon>Euteleostomi</taxon>
        <taxon>Mammalia</taxon>
        <taxon>Eutheria</taxon>
        <taxon>Laurasiatheria</taxon>
        <taxon>Eulipotyphla</taxon>
        <taxon>Erinaceidae</taxon>
        <taxon>Erinaceinae</taxon>
        <taxon>Erinaceus</taxon>
    </lineage>
</organism>
<proteinExistence type="inferred from homology"/>
<dbReference type="Proteomes" id="UP001652624">
    <property type="component" value="Chromosome 9"/>
</dbReference>
<comment type="similarity">
    <text evidence="11">Belongs to the G-protein coupled receptor 1 family.</text>
</comment>
<protein>
    <recommendedName>
        <fullName evidence="12">Olfactory receptor</fullName>
    </recommendedName>
</protein>
<dbReference type="RefSeq" id="XP_007538054.2">
    <property type="nucleotide sequence ID" value="XM_007537992.2"/>
</dbReference>
<evidence type="ECO:0000256" key="5">
    <source>
        <dbReference type="ARBA" id="ARBA00022725"/>
    </source>
</evidence>
<gene>
    <name evidence="15" type="primary">LOC103127073</name>
</gene>
<evidence type="ECO:0000256" key="9">
    <source>
        <dbReference type="ARBA" id="ARBA00023170"/>
    </source>
</evidence>
<dbReference type="PROSITE" id="PS50262">
    <property type="entry name" value="G_PROTEIN_RECEP_F1_2"/>
    <property type="match status" value="1"/>
</dbReference>
<keyword evidence="8 12" id="KW-0472">Membrane</keyword>
<keyword evidence="12" id="KW-0716">Sensory transduction</keyword>
<dbReference type="InParanoid" id="A0A1S3AP04"/>
<evidence type="ECO:0000259" key="13">
    <source>
        <dbReference type="PROSITE" id="PS50262"/>
    </source>
</evidence>
<evidence type="ECO:0000256" key="7">
    <source>
        <dbReference type="ARBA" id="ARBA00023040"/>
    </source>
</evidence>
<dbReference type="PROSITE" id="PS00237">
    <property type="entry name" value="G_PROTEIN_RECEP_F1_1"/>
    <property type="match status" value="1"/>
</dbReference>
<keyword evidence="3 12" id="KW-1003">Cell membrane</keyword>
<dbReference type="Gene3D" id="1.20.1070.10">
    <property type="entry name" value="Rhodopsin 7-helix transmembrane proteins"/>
    <property type="match status" value="1"/>
</dbReference>
<evidence type="ECO:0000256" key="6">
    <source>
        <dbReference type="ARBA" id="ARBA00022989"/>
    </source>
</evidence>
<dbReference type="SUPFAM" id="SSF81321">
    <property type="entry name" value="Family A G protein-coupled receptor-like"/>
    <property type="match status" value="1"/>
</dbReference>
<feature type="transmembrane region" description="Helical" evidence="12">
    <location>
        <begin position="141"/>
        <end position="160"/>
    </location>
</feature>
<dbReference type="OrthoDB" id="9836137at2759"/>
<keyword evidence="14" id="KW-1185">Reference proteome</keyword>
<dbReference type="eggNOG" id="ENOG502QU8K">
    <property type="taxonomic scope" value="Eukaryota"/>
</dbReference>